<keyword evidence="8 13" id="KW-0175">Coiled coil</keyword>
<keyword evidence="7 14" id="KW-1133">Transmembrane helix</keyword>
<evidence type="ECO:0000256" key="4">
    <source>
        <dbReference type="ARBA" id="ARBA00022475"/>
    </source>
</evidence>
<dbReference type="EMBL" id="CAJNOO010000772">
    <property type="protein sequence ID" value="CAF1030498.1"/>
    <property type="molecule type" value="Genomic_DNA"/>
</dbReference>
<dbReference type="GO" id="GO:0005886">
    <property type="term" value="C:plasma membrane"/>
    <property type="evidence" value="ECO:0007669"/>
    <property type="project" value="UniProtKB-SubCell"/>
</dbReference>
<reference evidence="16" key="1">
    <citation type="submission" date="2021-02" db="EMBL/GenBank/DDBJ databases">
        <authorList>
            <person name="Nowell W R."/>
        </authorList>
    </citation>
    <scope>NUCLEOTIDE SEQUENCE</scope>
</reference>
<dbReference type="InterPro" id="IPR031846">
    <property type="entry name" value="Hvcn1"/>
</dbReference>
<evidence type="ECO:0000256" key="6">
    <source>
        <dbReference type="ARBA" id="ARBA00022882"/>
    </source>
</evidence>
<organism evidence="16 18">
    <name type="scientific">Rotaria sordida</name>
    <dbReference type="NCBI Taxonomy" id="392033"/>
    <lineage>
        <taxon>Eukaryota</taxon>
        <taxon>Metazoa</taxon>
        <taxon>Spiralia</taxon>
        <taxon>Gnathifera</taxon>
        <taxon>Rotifera</taxon>
        <taxon>Eurotatoria</taxon>
        <taxon>Bdelloidea</taxon>
        <taxon>Philodinida</taxon>
        <taxon>Philodinidae</taxon>
        <taxon>Rotaria</taxon>
    </lineage>
</organism>
<dbReference type="GO" id="GO:0030171">
    <property type="term" value="F:voltage-gated proton channel activity"/>
    <property type="evidence" value="ECO:0007669"/>
    <property type="project" value="InterPro"/>
</dbReference>
<keyword evidence="4" id="KW-1003">Cell membrane</keyword>
<dbReference type="SUPFAM" id="SSF81324">
    <property type="entry name" value="Voltage-gated potassium channels"/>
    <property type="match status" value="1"/>
</dbReference>
<dbReference type="AlphaFoldDB" id="A0A814J2Y2"/>
<dbReference type="EMBL" id="CAJOAX010002409">
    <property type="protein sequence ID" value="CAF3794236.1"/>
    <property type="molecule type" value="Genomic_DNA"/>
</dbReference>
<gene>
    <name evidence="17" type="ORF">OTI717_LOCUS17898</name>
    <name evidence="16" type="ORF">RFH988_LOCUS15686</name>
</gene>
<feature type="coiled-coil region" evidence="13">
    <location>
        <begin position="260"/>
        <end position="291"/>
    </location>
</feature>
<dbReference type="Gene3D" id="1.20.120.350">
    <property type="entry name" value="Voltage-gated potassium channels. Chain C"/>
    <property type="match status" value="1"/>
</dbReference>
<evidence type="ECO:0000256" key="2">
    <source>
        <dbReference type="ARBA" id="ARBA00015897"/>
    </source>
</evidence>
<keyword evidence="11" id="KW-0407">Ion channel</keyword>
<feature type="transmembrane region" description="Helical" evidence="14">
    <location>
        <begin position="111"/>
        <end position="136"/>
    </location>
</feature>
<dbReference type="PANTHER" id="PTHR46480">
    <property type="entry name" value="F20B24.22"/>
    <property type="match status" value="1"/>
</dbReference>
<evidence type="ECO:0000256" key="12">
    <source>
        <dbReference type="ARBA" id="ARBA00031989"/>
    </source>
</evidence>
<dbReference type="Proteomes" id="UP000663823">
    <property type="component" value="Unassembled WGS sequence"/>
</dbReference>
<dbReference type="OrthoDB" id="427456at2759"/>
<evidence type="ECO:0000256" key="11">
    <source>
        <dbReference type="ARBA" id="ARBA00023303"/>
    </source>
</evidence>
<keyword evidence="3" id="KW-0813">Transport</keyword>
<dbReference type="Pfam" id="PF00520">
    <property type="entry name" value="Ion_trans"/>
    <property type="match status" value="1"/>
</dbReference>
<feature type="domain" description="Ion transport" evidence="15">
    <location>
        <begin position="111"/>
        <end position="260"/>
    </location>
</feature>
<name>A0A814J2Y2_9BILA</name>
<dbReference type="Proteomes" id="UP000663882">
    <property type="component" value="Unassembled WGS sequence"/>
</dbReference>
<evidence type="ECO:0000256" key="5">
    <source>
        <dbReference type="ARBA" id="ARBA00022692"/>
    </source>
</evidence>
<evidence type="ECO:0000256" key="14">
    <source>
        <dbReference type="SAM" id="Phobius"/>
    </source>
</evidence>
<evidence type="ECO:0000259" key="15">
    <source>
        <dbReference type="Pfam" id="PF00520"/>
    </source>
</evidence>
<evidence type="ECO:0000256" key="9">
    <source>
        <dbReference type="ARBA" id="ARBA00023065"/>
    </source>
</evidence>
<evidence type="ECO:0000256" key="10">
    <source>
        <dbReference type="ARBA" id="ARBA00023136"/>
    </source>
</evidence>
<feature type="transmembrane region" description="Helical" evidence="14">
    <location>
        <begin position="172"/>
        <end position="195"/>
    </location>
</feature>
<evidence type="ECO:0000256" key="8">
    <source>
        <dbReference type="ARBA" id="ARBA00023054"/>
    </source>
</evidence>
<accession>A0A814J2Y2</accession>
<sequence>MEVEHTDVVVTPVLSEDGPRNLTEQPESYENKSVSIDMKISNWNKVKAANRRILPRKSNGEVRLSNIIDELKKMAIEEQQAQKNEQTLGNNSLNSIKLFRKRLANFLQKATFHYIIILLVITDLIIVVVDLVLAQLSSPCLTDEEMEFYNTTVQRDTCLLEHSVHLARTDLFLFYFSALLLTIFVLEIFISLYAFGWKYCTNPLYLLDSIIVLASFIMEMYFHYGNIARAGRAAAAFLILRLWKIIRAIHAVAHSITLKNRLLINKIQEARILLEEEKQQTEQTLEKQEIKIEYFIKILTNLGKLPSTSRIDDYVNNIWTQRKQNNVNMLKN</sequence>
<evidence type="ECO:0000313" key="17">
    <source>
        <dbReference type="EMBL" id="CAF3794236.1"/>
    </source>
</evidence>
<evidence type="ECO:0000313" key="18">
    <source>
        <dbReference type="Proteomes" id="UP000663882"/>
    </source>
</evidence>
<evidence type="ECO:0000256" key="3">
    <source>
        <dbReference type="ARBA" id="ARBA00022448"/>
    </source>
</evidence>
<keyword evidence="10 14" id="KW-0472">Membrane</keyword>
<dbReference type="PANTHER" id="PTHR46480:SF1">
    <property type="entry name" value="VOLTAGE-GATED HYDROGEN CHANNEL 1"/>
    <property type="match status" value="1"/>
</dbReference>
<evidence type="ECO:0000256" key="13">
    <source>
        <dbReference type="SAM" id="Coils"/>
    </source>
</evidence>
<evidence type="ECO:0000313" key="16">
    <source>
        <dbReference type="EMBL" id="CAF1030498.1"/>
    </source>
</evidence>
<dbReference type="InterPro" id="IPR005821">
    <property type="entry name" value="Ion_trans_dom"/>
</dbReference>
<comment type="subcellular location">
    <subcellularLocation>
        <location evidence="1">Cell membrane</location>
        <topology evidence="1">Multi-pass membrane protein</topology>
    </subcellularLocation>
</comment>
<keyword evidence="9" id="KW-0406">Ion transport</keyword>
<feature type="transmembrane region" description="Helical" evidence="14">
    <location>
        <begin position="204"/>
        <end position="224"/>
    </location>
</feature>
<proteinExistence type="predicted"/>
<evidence type="ECO:0000256" key="1">
    <source>
        <dbReference type="ARBA" id="ARBA00004651"/>
    </source>
</evidence>
<keyword evidence="5 14" id="KW-0812">Transmembrane</keyword>
<keyword evidence="6" id="KW-0851">Voltage-gated channel</keyword>
<comment type="caution">
    <text evidence="16">The sequence shown here is derived from an EMBL/GenBank/DDBJ whole genome shotgun (WGS) entry which is preliminary data.</text>
</comment>
<evidence type="ECO:0000256" key="7">
    <source>
        <dbReference type="ARBA" id="ARBA00022989"/>
    </source>
</evidence>
<dbReference type="InterPro" id="IPR027359">
    <property type="entry name" value="Volt_channel_dom_sf"/>
</dbReference>
<dbReference type="GO" id="GO:0034702">
    <property type="term" value="C:monoatomic ion channel complex"/>
    <property type="evidence" value="ECO:0007669"/>
    <property type="project" value="UniProtKB-KW"/>
</dbReference>
<protein>
    <recommendedName>
        <fullName evidence="2">Voltage-gated hydrogen channel 1</fullName>
    </recommendedName>
    <alternativeName>
        <fullName evidence="12">Hydrogen voltage-gated channel 1</fullName>
    </alternativeName>
</protein>